<keyword evidence="5" id="KW-1185">Reference proteome</keyword>
<dbReference type="Pfam" id="PF18962">
    <property type="entry name" value="Por_Secre_tail"/>
    <property type="match status" value="1"/>
</dbReference>
<dbReference type="NCBIfam" id="TIGR04183">
    <property type="entry name" value="Por_Secre_tail"/>
    <property type="match status" value="1"/>
</dbReference>
<evidence type="ECO:0000313" key="5">
    <source>
        <dbReference type="Proteomes" id="UP000271339"/>
    </source>
</evidence>
<dbReference type="InterPro" id="IPR027589">
    <property type="entry name" value="Choice_anch_B"/>
</dbReference>
<keyword evidence="1 2" id="KW-0732">Signal</keyword>
<proteinExistence type="predicted"/>
<protein>
    <submittedName>
        <fullName evidence="4">Choice-of-anchor B domain-containing protein</fullName>
    </submittedName>
</protein>
<dbReference type="InterPro" id="IPR013211">
    <property type="entry name" value="LVIVD"/>
</dbReference>
<gene>
    <name evidence="4" type="ORF">BXY75_0231</name>
</gene>
<evidence type="ECO:0000259" key="3">
    <source>
        <dbReference type="Pfam" id="PF18962"/>
    </source>
</evidence>
<reference evidence="4 5" key="1">
    <citation type="submission" date="2018-10" db="EMBL/GenBank/DDBJ databases">
        <title>Genomic Encyclopedia of Archaeal and Bacterial Type Strains, Phase II (KMG-II): from individual species to whole genera.</title>
        <authorList>
            <person name="Goeker M."/>
        </authorList>
    </citation>
    <scope>NUCLEOTIDE SEQUENCE [LARGE SCALE GENOMIC DNA]</scope>
    <source>
        <strain evidence="4 5">DSM 23424</strain>
    </source>
</reference>
<feature type="signal peptide" evidence="2">
    <location>
        <begin position="1"/>
        <end position="18"/>
    </location>
</feature>
<dbReference type="SUPFAM" id="SSF51004">
    <property type="entry name" value="C-terminal (heme d1) domain of cytochrome cd1-nitrite reductase"/>
    <property type="match status" value="1"/>
</dbReference>
<comment type="caution">
    <text evidence="4">The sequence shown here is derived from an EMBL/GenBank/DDBJ whole genome shotgun (WGS) entry which is preliminary data.</text>
</comment>
<accession>A0A3L9Z616</accession>
<dbReference type="PANTHER" id="PTHR38787">
    <property type="entry name" value="REGULATORY P DOMAIN-CONTAINING PROTEIN"/>
    <property type="match status" value="1"/>
</dbReference>
<dbReference type="AlphaFoldDB" id="A0A3L9Z616"/>
<feature type="domain" description="Secretion system C-terminal sorting" evidence="3">
    <location>
        <begin position="409"/>
        <end position="476"/>
    </location>
</feature>
<name>A0A3L9Z616_9FLAO</name>
<dbReference type="InterPro" id="IPR026444">
    <property type="entry name" value="Secre_tail"/>
</dbReference>
<dbReference type="GO" id="GO:0005576">
    <property type="term" value="C:extracellular region"/>
    <property type="evidence" value="ECO:0007669"/>
    <property type="project" value="TreeGrafter"/>
</dbReference>
<dbReference type="EMBL" id="REFC01000011">
    <property type="protein sequence ID" value="RMA65818.1"/>
    <property type="molecule type" value="Genomic_DNA"/>
</dbReference>
<organism evidence="4 5">
    <name type="scientific">Ulvibacter antarcticus</name>
    <dbReference type="NCBI Taxonomy" id="442714"/>
    <lineage>
        <taxon>Bacteria</taxon>
        <taxon>Pseudomonadati</taxon>
        <taxon>Bacteroidota</taxon>
        <taxon>Flavobacteriia</taxon>
        <taxon>Flavobacteriales</taxon>
        <taxon>Flavobacteriaceae</taxon>
        <taxon>Ulvibacter</taxon>
    </lineage>
</organism>
<evidence type="ECO:0000256" key="1">
    <source>
        <dbReference type="ARBA" id="ARBA00022729"/>
    </source>
</evidence>
<dbReference type="Proteomes" id="UP000271339">
    <property type="component" value="Unassembled WGS sequence"/>
</dbReference>
<dbReference type="NCBIfam" id="TIGR04312">
    <property type="entry name" value="choice_anch_B"/>
    <property type="match status" value="1"/>
</dbReference>
<evidence type="ECO:0000313" key="4">
    <source>
        <dbReference type="EMBL" id="RMA65818.1"/>
    </source>
</evidence>
<sequence length="478" mass="52951">MMKKFLHLLFFISCTVSIGQTPCVNNMAGPYPCSGYDLLSFIPFTDLGGTNSNDSWGWTDPGDGTEYALVGLDNGVAFIDISDPINPVYIGNLPTHTGTTIWRDIKTYNNFAFIVSEAFGHGMQVFDLTRLGTAINLPVTFTEDAHYDGFGSAHNVVINEDAGYAYAVGSDTYLGGPHFVNIQDPLNPVAAGGYDLGDYSHDGQVVTYNGPDTDYTGREIYVGSNEDEIVIVDVTDKANPQEISTIGYNNTVYTHQGWFTDDQVYFFLGDEIDEIQFGFNTRTLVFDFTDLDNPQLSFEHLGETEATDHNGYIKGDTFYLANYTAGVRMIDISDIDNGNMTEIGYFDVYPTNNVAGYNGAWNIYPYFDSGNLLVTSLQYSDPNYDAGFYLIRPSSLAIEDQSTVNNFSVYPNPATDIVFISSKNEPLNTIRVYDVLGKELYSAININSETTTLDISSYVNGMYFIAINEQSTKKIIKQ</sequence>
<dbReference type="InterPro" id="IPR011048">
    <property type="entry name" value="Haem_d1_sf"/>
</dbReference>
<dbReference type="Pfam" id="PF08309">
    <property type="entry name" value="LVIVD"/>
    <property type="match status" value="2"/>
</dbReference>
<dbReference type="PANTHER" id="PTHR38787:SF3">
    <property type="entry name" value="REGULATORY P DOMAIN-CONTAINING PROTEIN"/>
    <property type="match status" value="1"/>
</dbReference>
<evidence type="ECO:0000256" key="2">
    <source>
        <dbReference type="SAM" id="SignalP"/>
    </source>
</evidence>
<feature type="chain" id="PRO_5018211885" evidence="2">
    <location>
        <begin position="19"/>
        <end position="478"/>
    </location>
</feature>